<gene>
    <name evidence="2" type="ORF">FDP41_000242</name>
</gene>
<reference evidence="2 3" key="1">
    <citation type="journal article" date="2019" name="Sci. Rep.">
        <title>Nanopore sequencing improves the draft genome of the human pathogenic amoeba Naegleria fowleri.</title>
        <authorList>
            <person name="Liechti N."/>
            <person name="Schurch N."/>
            <person name="Bruggmann R."/>
            <person name="Wittwer M."/>
        </authorList>
    </citation>
    <scope>NUCLEOTIDE SEQUENCE [LARGE SCALE GENOMIC DNA]</scope>
    <source>
        <strain evidence="2 3">ATCC 30894</strain>
    </source>
</reference>
<dbReference type="VEuPathDB" id="AmoebaDB:NfTy_024680"/>
<dbReference type="AlphaFoldDB" id="A0A6A5C462"/>
<accession>A0A6A5C462</accession>
<evidence type="ECO:0000256" key="1">
    <source>
        <dbReference type="SAM" id="MobiDB-lite"/>
    </source>
</evidence>
<evidence type="ECO:0000313" key="3">
    <source>
        <dbReference type="Proteomes" id="UP000444721"/>
    </source>
</evidence>
<feature type="region of interest" description="Disordered" evidence="1">
    <location>
        <begin position="243"/>
        <end position="270"/>
    </location>
</feature>
<evidence type="ECO:0000313" key="2">
    <source>
        <dbReference type="EMBL" id="KAF0985203.1"/>
    </source>
</evidence>
<dbReference type="VEuPathDB" id="AmoebaDB:NF0060730"/>
<dbReference type="OrthoDB" id="10521360at2759"/>
<proteinExistence type="predicted"/>
<dbReference type="OMA" id="ISMRHYK"/>
<comment type="caution">
    <text evidence="2">The sequence shown here is derived from an EMBL/GenBank/DDBJ whole genome shotgun (WGS) entry which is preliminary data.</text>
</comment>
<dbReference type="Proteomes" id="UP000444721">
    <property type="component" value="Unassembled WGS sequence"/>
</dbReference>
<keyword evidence="3" id="KW-1185">Reference proteome</keyword>
<protein>
    <submittedName>
        <fullName evidence="2">Uncharacterized protein</fullName>
    </submittedName>
</protein>
<name>A0A6A5C462_NAEFO</name>
<feature type="compositionally biased region" description="Polar residues" evidence="1">
    <location>
        <begin position="249"/>
        <end position="263"/>
    </location>
</feature>
<dbReference type="GeneID" id="68107460"/>
<dbReference type="VEuPathDB" id="AmoebaDB:FDP41_000242"/>
<dbReference type="RefSeq" id="XP_044569916.1">
    <property type="nucleotide sequence ID" value="XM_044705612.1"/>
</dbReference>
<sequence>MMSHELINTDASSRPLIIDQIKQLLSQHYKELSVFGSSCKAYRRFLSKFKGCPFQLYSLHINLRWNETMKTWSNKLKEHESYGFVLNESMSFLRSIPDHTFLRHLHHLKQFLSNMQEKFRHALDSAFRNYRKLHQWIAEFQCKLKSMTKCQRTRIRKNSFDQDQAAECLIQLKHQIDDDIRKFVARFGGHTIVEYTPLPIKVTFKETKFVDNTHLNRLEDPSSKKEHKKSCVRVEAEKTCSSEKRVKIKQTSLPSTSQTTNKSNSDHPSEFVRRSEFHEMPDKQLEKDLHDTTPYVLFSIPSSSIDTDERFRSHNANMTRRKKLEKLDKFDFGDVISMRHYKNLVHDVHDGDDILNELKYQQEKRFQHNMQVRDHLNINGFCSE</sequence>
<dbReference type="EMBL" id="VFQX01000001">
    <property type="protein sequence ID" value="KAF0985203.1"/>
    <property type="molecule type" value="Genomic_DNA"/>
</dbReference>
<organism evidence="2 3">
    <name type="scientific">Naegleria fowleri</name>
    <name type="common">Brain eating amoeba</name>
    <dbReference type="NCBI Taxonomy" id="5763"/>
    <lineage>
        <taxon>Eukaryota</taxon>
        <taxon>Discoba</taxon>
        <taxon>Heterolobosea</taxon>
        <taxon>Tetramitia</taxon>
        <taxon>Eutetramitia</taxon>
        <taxon>Vahlkampfiidae</taxon>
        <taxon>Naegleria</taxon>
    </lineage>
</organism>